<dbReference type="Pfam" id="PF01588">
    <property type="entry name" value="tRNA_bind"/>
    <property type="match status" value="1"/>
</dbReference>
<dbReference type="SMART" id="SM00874">
    <property type="entry name" value="B5"/>
    <property type="match status" value="1"/>
</dbReference>
<dbReference type="InterPro" id="IPR045864">
    <property type="entry name" value="aa-tRNA-synth_II/BPL/LPL"/>
</dbReference>
<keyword evidence="6 15" id="KW-0436">Ligase</keyword>
<dbReference type="Gene3D" id="3.30.56.10">
    <property type="match status" value="2"/>
</dbReference>
<dbReference type="Gene3D" id="3.30.930.10">
    <property type="entry name" value="Bira Bifunctional Protein, Domain 2"/>
    <property type="match status" value="1"/>
</dbReference>
<keyword evidence="8 15" id="KW-0547">Nucleotide-binding</keyword>
<dbReference type="RefSeq" id="WP_142659276.1">
    <property type="nucleotide sequence ID" value="NZ_CABFVA020000014.1"/>
</dbReference>
<evidence type="ECO:0000256" key="7">
    <source>
        <dbReference type="ARBA" id="ARBA00022723"/>
    </source>
</evidence>
<dbReference type="Gene3D" id="3.30.70.380">
    <property type="entry name" value="Ferrodoxin-fold anticodon-binding domain"/>
    <property type="match status" value="1"/>
</dbReference>
<dbReference type="InterPro" id="IPR033714">
    <property type="entry name" value="tRNA_bind_bactPheRS"/>
</dbReference>
<sequence>MRISWEWLNQYCECTVPVEEAVDRLTMSGLEVTHWRRRGAEDPRIVVAEVIDWRPHPGADRLRLVRVRIPEQELDLVCGATNFDRGDRVALALVGAVLPGGLEIARRRIRGEESEGMLCSAEELGLEERRAEGILLLPADAELGVPVGSILPTDVEWIVEVTPNRPDLLSYRGLARELAALGCGRLIPFPHPDLSSVTAPFPGTVVLAAPDGAPWYAASLIEGIEIKPSPPWLQERLRSSGMRPVNVVVDVTNFVLLELGEPLHAFDADAFAENEVTVRRAREGERLVTLGDEEIALEPADLVIASRQGPEALAGVIGGRRSAVSEKTSRVLLECAWFRPNGIRATSRRHSLSTEASYRFERRVDPGIVWLARDRAMELLLQWAGGRLVGTSPFGALPLEATPIWLQARTVERLCGELPPPGEVEGILGRLGLQLVEKKENGWLWNIPSHRADLEGEADLVEEVIRMRGLAEVPPRVSVGWSEKSRDDRRWDRREAVRSALSARGWQECISLPFTALDPGEVGIELSNPASADLRFLRAELGTGLIEIARTNWAKGNRSLRLFESGRVVHRRRGQVVERERLAVLAAGGAEEPHWLTGERSLDFYDLKGLADFLEKSFAFPKEARLRLESIPREEAAKRGIDTEVFLLEYDLEPWLAQEETKVAFRPLPVYPPVRRDIAVVVDETVTHSEICRVVEASRLPCLEGLQLFDLFRDPTGARLPVGKKSLAYALTFRSRDRTLTDKEVNGWLGDVRAALQSQGWSLREA</sequence>
<dbReference type="PROSITE" id="PS51483">
    <property type="entry name" value="B5"/>
    <property type="match status" value="1"/>
</dbReference>
<organism evidence="20 21">
    <name type="scientific">Methylacidimicrobium tartarophylax</name>
    <dbReference type="NCBI Taxonomy" id="1041768"/>
    <lineage>
        <taxon>Bacteria</taxon>
        <taxon>Pseudomonadati</taxon>
        <taxon>Verrucomicrobiota</taxon>
        <taxon>Methylacidimicrobium</taxon>
    </lineage>
</organism>
<dbReference type="SUPFAM" id="SSF54991">
    <property type="entry name" value="Anticodon-binding domain of PheRS"/>
    <property type="match status" value="1"/>
</dbReference>
<evidence type="ECO:0000256" key="10">
    <source>
        <dbReference type="ARBA" id="ARBA00022842"/>
    </source>
</evidence>
<dbReference type="InterPro" id="IPR005147">
    <property type="entry name" value="tRNA_synthase_B5-dom"/>
</dbReference>
<evidence type="ECO:0000256" key="15">
    <source>
        <dbReference type="HAMAP-Rule" id="MF_00283"/>
    </source>
</evidence>
<dbReference type="OrthoDB" id="9805455at2"/>
<dbReference type="SUPFAM" id="SSF46955">
    <property type="entry name" value="Putative DNA-binding domain"/>
    <property type="match status" value="1"/>
</dbReference>
<evidence type="ECO:0000313" key="21">
    <source>
        <dbReference type="Proteomes" id="UP000334923"/>
    </source>
</evidence>
<evidence type="ECO:0000256" key="4">
    <source>
        <dbReference type="ARBA" id="ARBA00022490"/>
    </source>
</evidence>
<evidence type="ECO:0000256" key="11">
    <source>
        <dbReference type="ARBA" id="ARBA00022884"/>
    </source>
</evidence>
<proteinExistence type="inferred from homology"/>
<dbReference type="InterPro" id="IPR005121">
    <property type="entry name" value="Fdx_antiC-bd"/>
</dbReference>
<feature type="binding site" evidence="15">
    <location>
        <position position="453"/>
    </location>
    <ligand>
        <name>Mg(2+)</name>
        <dbReference type="ChEBI" id="CHEBI:18420"/>
        <note>shared with alpha subunit</note>
    </ligand>
</feature>
<keyword evidence="11 16" id="KW-0694">RNA-binding</keyword>
<protein>
    <recommendedName>
        <fullName evidence="15">Phenylalanine--tRNA ligase beta subunit</fullName>
        <ecNumber evidence="15">6.1.1.20</ecNumber>
    </recommendedName>
    <alternativeName>
        <fullName evidence="15">Phenylalanyl-tRNA synthetase beta subunit</fullName>
        <shortName evidence="15">PheRS</shortName>
    </alternativeName>
</protein>
<dbReference type="EC" id="6.1.1.20" evidence="15"/>
<dbReference type="SMART" id="SM00873">
    <property type="entry name" value="B3_4"/>
    <property type="match status" value="1"/>
</dbReference>
<evidence type="ECO:0000313" key="20">
    <source>
        <dbReference type="EMBL" id="VVM05019.1"/>
    </source>
</evidence>
<comment type="cofactor">
    <cofactor evidence="15">
        <name>Mg(2+)</name>
        <dbReference type="ChEBI" id="CHEBI:18420"/>
    </cofactor>
    <text evidence="15">Binds 2 magnesium ions per tetramer.</text>
</comment>
<evidence type="ECO:0000256" key="16">
    <source>
        <dbReference type="PROSITE-ProRule" id="PRU00209"/>
    </source>
</evidence>
<dbReference type="InterPro" id="IPR002547">
    <property type="entry name" value="tRNA-bd_dom"/>
</dbReference>
<feature type="binding site" evidence="15">
    <location>
        <position position="462"/>
    </location>
    <ligand>
        <name>Mg(2+)</name>
        <dbReference type="ChEBI" id="CHEBI:18420"/>
        <note>shared with alpha subunit</note>
    </ligand>
</feature>
<dbReference type="FunFam" id="2.40.50.140:FF:000045">
    <property type="entry name" value="Phenylalanine--tRNA ligase beta subunit"/>
    <property type="match status" value="1"/>
</dbReference>
<keyword evidence="21" id="KW-1185">Reference proteome</keyword>
<evidence type="ECO:0000256" key="12">
    <source>
        <dbReference type="ARBA" id="ARBA00022917"/>
    </source>
</evidence>
<dbReference type="NCBIfam" id="NF045760">
    <property type="entry name" value="YtpR"/>
    <property type="match status" value="1"/>
</dbReference>
<dbReference type="SMART" id="SM00896">
    <property type="entry name" value="FDX-ACB"/>
    <property type="match status" value="1"/>
</dbReference>
<dbReference type="GO" id="GO:0006432">
    <property type="term" value="P:phenylalanyl-tRNA aminoacylation"/>
    <property type="evidence" value="ECO:0007669"/>
    <property type="project" value="UniProtKB-UniRule"/>
</dbReference>
<dbReference type="InterPro" id="IPR004532">
    <property type="entry name" value="Phe-tRNA-ligase_IIc_bsu_bact"/>
</dbReference>
<dbReference type="CDD" id="cd02796">
    <property type="entry name" value="tRNA_bind_bactPheRS"/>
    <property type="match status" value="1"/>
</dbReference>
<dbReference type="PROSITE" id="PS51447">
    <property type="entry name" value="FDX_ACB"/>
    <property type="match status" value="1"/>
</dbReference>
<dbReference type="InterPro" id="IPR020825">
    <property type="entry name" value="Phe-tRNA_synthase-like_B3/B4"/>
</dbReference>
<dbReference type="GO" id="GO:0004826">
    <property type="term" value="F:phenylalanine-tRNA ligase activity"/>
    <property type="evidence" value="ECO:0007669"/>
    <property type="project" value="UniProtKB-UniRule"/>
</dbReference>
<name>A0A5E6MG33_9BACT</name>
<dbReference type="InterPro" id="IPR041616">
    <property type="entry name" value="PheRS_beta_core"/>
</dbReference>
<dbReference type="GO" id="GO:0000049">
    <property type="term" value="F:tRNA binding"/>
    <property type="evidence" value="ECO:0007669"/>
    <property type="project" value="UniProtKB-UniRule"/>
</dbReference>
<comment type="catalytic activity">
    <reaction evidence="14 15">
        <text>tRNA(Phe) + L-phenylalanine + ATP = L-phenylalanyl-tRNA(Phe) + AMP + diphosphate + H(+)</text>
        <dbReference type="Rhea" id="RHEA:19413"/>
        <dbReference type="Rhea" id="RHEA-COMP:9668"/>
        <dbReference type="Rhea" id="RHEA-COMP:9699"/>
        <dbReference type="ChEBI" id="CHEBI:15378"/>
        <dbReference type="ChEBI" id="CHEBI:30616"/>
        <dbReference type="ChEBI" id="CHEBI:33019"/>
        <dbReference type="ChEBI" id="CHEBI:58095"/>
        <dbReference type="ChEBI" id="CHEBI:78442"/>
        <dbReference type="ChEBI" id="CHEBI:78531"/>
        <dbReference type="ChEBI" id="CHEBI:456215"/>
        <dbReference type="EC" id="6.1.1.20"/>
    </reaction>
</comment>
<dbReference type="Gene3D" id="2.40.50.140">
    <property type="entry name" value="Nucleic acid-binding proteins"/>
    <property type="match status" value="1"/>
</dbReference>
<dbReference type="HAMAP" id="MF_00283">
    <property type="entry name" value="Phe_tRNA_synth_beta1"/>
    <property type="match status" value="1"/>
</dbReference>
<dbReference type="AlphaFoldDB" id="A0A5E6MG33"/>
<evidence type="ECO:0000259" key="19">
    <source>
        <dbReference type="PROSITE" id="PS51483"/>
    </source>
</evidence>
<keyword evidence="5 16" id="KW-0820">tRNA-binding</keyword>
<dbReference type="EMBL" id="CABFVA020000014">
    <property type="protein sequence ID" value="VVM05019.1"/>
    <property type="molecule type" value="Genomic_DNA"/>
</dbReference>
<dbReference type="SUPFAM" id="SSF50249">
    <property type="entry name" value="Nucleic acid-binding proteins"/>
    <property type="match status" value="1"/>
</dbReference>
<dbReference type="Proteomes" id="UP000334923">
    <property type="component" value="Unassembled WGS sequence"/>
</dbReference>
<dbReference type="Pfam" id="PF03483">
    <property type="entry name" value="B3_4"/>
    <property type="match status" value="1"/>
</dbReference>
<dbReference type="GO" id="GO:0000287">
    <property type="term" value="F:magnesium ion binding"/>
    <property type="evidence" value="ECO:0007669"/>
    <property type="project" value="UniProtKB-UniRule"/>
</dbReference>
<evidence type="ECO:0000256" key="8">
    <source>
        <dbReference type="ARBA" id="ARBA00022741"/>
    </source>
</evidence>
<feature type="domain" description="TRNA-binding" evidence="17">
    <location>
        <begin position="39"/>
        <end position="148"/>
    </location>
</feature>
<feature type="domain" description="FDX-ACB" evidence="18">
    <location>
        <begin position="669"/>
        <end position="764"/>
    </location>
</feature>
<keyword evidence="10 15" id="KW-0460">Magnesium</keyword>
<dbReference type="InterPro" id="IPR005146">
    <property type="entry name" value="B3/B4_tRNA-bd"/>
</dbReference>
<keyword evidence="12 15" id="KW-0648">Protein biosynthesis</keyword>
<feature type="domain" description="B5" evidence="19">
    <location>
        <begin position="399"/>
        <end position="475"/>
    </location>
</feature>
<dbReference type="InterPro" id="IPR036690">
    <property type="entry name" value="Fdx_antiC-bd_sf"/>
</dbReference>
<dbReference type="PANTHER" id="PTHR10947">
    <property type="entry name" value="PHENYLALANYL-TRNA SYNTHETASE BETA CHAIN AND LEUCINE-RICH REPEAT-CONTAINING PROTEIN 47"/>
    <property type="match status" value="1"/>
</dbReference>
<dbReference type="Gene3D" id="3.50.40.10">
    <property type="entry name" value="Phenylalanyl-trna Synthetase, Chain B, domain 3"/>
    <property type="match status" value="1"/>
</dbReference>
<comment type="subcellular location">
    <subcellularLocation>
        <location evidence="1 15">Cytoplasm</location>
    </subcellularLocation>
</comment>
<comment type="subunit">
    <text evidence="3 15">Tetramer of two alpha and two beta subunits.</text>
</comment>
<dbReference type="Pfam" id="PF03147">
    <property type="entry name" value="FDX-ACB"/>
    <property type="match status" value="1"/>
</dbReference>
<dbReference type="NCBIfam" id="TIGR00472">
    <property type="entry name" value="pheT_bact"/>
    <property type="match status" value="1"/>
</dbReference>
<dbReference type="PROSITE" id="PS50886">
    <property type="entry name" value="TRBD"/>
    <property type="match status" value="1"/>
</dbReference>
<keyword evidence="13 15" id="KW-0030">Aminoacyl-tRNA synthetase</keyword>
<gene>
    <name evidence="20" type="primary">FARSB</name>
    <name evidence="15 20" type="synonym">pheT</name>
    <name evidence="20" type="ORF">MAMT_00412</name>
</gene>
<dbReference type="Pfam" id="PF03484">
    <property type="entry name" value="B5"/>
    <property type="match status" value="1"/>
</dbReference>
<evidence type="ECO:0000256" key="5">
    <source>
        <dbReference type="ARBA" id="ARBA00022555"/>
    </source>
</evidence>
<dbReference type="InterPro" id="IPR012340">
    <property type="entry name" value="NA-bd_OB-fold"/>
</dbReference>
<dbReference type="Pfam" id="PF17759">
    <property type="entry name" value="tRNA_synthFbeta"/>
    <property type="match status" value="1"/>
</dbReference>
<dbReference type="InterPro" id="IPR009061">
    <property type="entry name" value="DNA-bd_dom_put_sf"/>
</dbReference>
<dbReference type="SUPFAM" id="SSF55681">
    <property type="entry name" value="Class II aaRS and biotin synthetases"/>
    <property type="match status" value="1"/>
</dbReference>
<dbReference type="SUPFAM" id="SSF56037">
    <property type="entry name" value="PheT/TilS domain"/>
    <property type="match status" value="1"/>
</dbReference>
<evidence type="ECO:0000259" key="18">
    <source>
        <dbReference type="PROSITE" id="PS51447"/>
    </source>
</evidence>
<dbReference type="GO" id="GO:0009328">
    <property type="term" value="C:phenylalanine-tRNA ligase complex"/>
    <property type="evidence" value="ECO:0007669"/>
    <property type="project" value="TreeGrafter"/>
</dbReference>
<evidence type="ECO:0000256" key="13">
    <source>
        <dbReference type="ARBA" id="ARBA00023146"/>
    </source>
</evidence>
<keyword evidence="4 15" id="KW-0963">Cytoplasm</keyword>
<evidence type="ECO:0000256" key="1">
    <source>
        <dbReference type="ARBA" id="ARBA00004496"/>
    </source>
</evidence>
<evidence type="ECO:0000259" key="17">
    <source>
        <dbReference type="PROSITE" id="PS50886"/>
    </source>
</evidence>
<comment type="similarity">
    <text evidence="2 15">Belongs to the phenylalanyl-tRNA synthetase beta subunit family. Type 1 subfamily.</text>
</comment>
<evidence type="ECO:0000256" key="2">
    <source>
        <dbReference type="ARBA" id="ARBA00008653"/>
    </source>
</evidence>
<feature type="binding site" evidence="15">
    <location>
        <position position="459"/>
    </location>
    <ligand>
        <name>Mg(2+)</name>
        <dbReference type="ChEBI" id="CHEBI:18420"/>
        <note>shared with alpha subunit</note>
    </ligand>
</feature>
<evidence type="ECO:0000256" key="3">
    <source>
        <dbReference type="ARBA" id="ARBA00011209"/>
    </source>
</evidence>
<accession>A0A5E6MG33</accession>
<dbReference type="GO" id="GO:0005524">
    <property type="term" value="F:ATP binding"/>
    <property type="evidence" value="ECO:0007669"/>
    <property type="project" value="UniProtKB-UniRule"/>
</dbReference>
<dbReference type="PANTHER" id="PTHR10947:SF0">
    <property type="entry name" value="PHENYLALANINE--TRNA LIGASE BETA SUBUNIT"/>
    <property type="match status" value="1"/>
</dbReference>
<evidence type="ECO:0000256" key="9">
    <source>
        <dbReference type="ARBA" id="ARBA00022840"/>
    </source>
</evidence>
<reference evidence="20 21" key="1">
    <citation type="submission" date="2019-09" db="EMBL/GenBank/DDBJ databases">
        <authorList>
            <person name="Cremers G."/>
        </authorList>
    </citation>
    <scope>NUCLEOTIDE SEQUENCE [LARGE SCALE GENOMIC DNA]</scope>
    <source>
        <strain evidence="20">4A</strain>
    </source>
</reference>
<keyword evidence="7 15" id="KW-0479">Metal-binding</keyword>
<dbReference type="InterPro" id="IPR045060">
    <property type="entry name" value="Phe-tRNA-ligase_IIc_bsu"/>
</dbReference>
<keyword evidence="9 15" id="KW-0067">ATP-binding</keyword>
<evidence type="ECO:0000256" key="14">
    <source>
        <dbReference type="ARBA" id="ARBA00049255"/>
    </source>
</evidence>
<feature type="binding site" evidence="15">
    <location>
        <position position="463"/>
    </location>
    <ligand>
        <name>Mg(2+)</name>
        <dbReference type="ChEBI" id="CHEBI:18420"/>
        <note>shared with alpha subunit</note>
    </ligand>
</feature>
<evidence type="ECO:0000256" key="6">
    <source>
        <dbReference type="ARBA" id="ARBA00022598"/>
    </source>
</evidence>